<reference evidence="2" key="1">
    <citation type="journal article" date="2022" name="Mol. Ecol. Resour.">
        <title>The genomes of chicory, endive, great burdock and yacon provide insights into Asteraceae palaeo-polyploidization history and plant inulin production.</title>
        <authorList>
            <person name="Fan W."/>
            <person name="Wang S."/>
            <person name="Wang H."/>
            <person name="Wang A."/>
            <person name="Jiang F."/>
            <person name="Liu H."/>
            <person name="Zhao H."/>
            <person name="Xu D."/>
            <person name="Zhang Y."/>
        </authorList>
    </citation>
    <scope>NUCLEOTIDE SEQUENCE [LARGE SCALE GENOMIC DNA]</scope>
    <source>
        <strain evidence="2">cv. Niubang</strain>
    </source>
</reference>
<organism evidence="1 2">
    <name type="scientific">Arctium lappa</name>
    <name type="common">Greater burdock</name>
    <name type="synonym">Lappa major</name>
    <dbReference type="NCBI Taxonomy" id="4217"/>
    <lineage>
        <taxon>Eukaryota</taxon>
        <taxon>Viridiplantae</taxon>
        <taxon>Streptophyta</taxon>
        <taxon>Embryophyta</taxon>
        <taxon>Tracheophyta</taxon>
        <taxon>Spermatophyta</taxon>
        <taxon>Magnoliopsida</taxon>
        <taxon>eudicotyledons</taxon>
        <taxon>Gunneridae</taxon>
        <taxon>Pentapetalae</taxon>
        <taxon>asterids</taxon>
        <taxon>campanulids</taxon>
        <taxon>Asterales</taxon>
        <taxon>Asteraceae</taxon>
        <taxon>Carduoideae</taxon>
        <taxon>Cardueae</taxon>
        <taxon>Arctiinae</taxon>
        <taxon>Arctium</taxon>
    </lineage>
</organism>
<dbReference type="Proteomes" id="UP001055879">
    <property type="component" value="Linkage Group LG10"/>
</dbReference>
<evidence type="ECO:0000313" key="1">
    <source>
        <dbReference type="EMBL" id="KAI3697276.1"/>
    </source>
</evidence>
<reference evidence="1 2" key="2">
    <citation type="journal article" date="2022" name="Mol. Ecol. Resour.">
        <title>The genomes of chicory, endive, great burdock and yacon provide insights into Asteraceae paleo-polyploidization history and plant inulin production.</title>
        <authorList>
            <person name="Fan W."/>
            <person name="Wang S."/>
            <person name="Wang H."/>
            <person name="Wang A."/>
            <person name="Jiang F."/>
            <person name="Liu H."/>
            <person name="Zhao H."/>
            <person name="Xu D."/>
            <person name="Zhang Y."/>
        </authorList>
    </citation>
    <scope>NUCLEOTIDE SEQUENCE [LARGE SCALE GENOMIC DNA]</scope>
    <source>
        <strain evidence="2">cv. Niubang</strain>
    </source>
</reference>
<sequence length="85" mass="10135">MLCLLSRKGTYVLYICKNCRFLDIYKYVYLLFLLFTALVGAVVKKTRSKEPYKTPKIQQKTQQFAIFSDLSLNFFNLHRFFFTLS</sequence>
<proteinExistence type="predicted"/>
<evidence type="ECO:0000313" key="2">
    <source>
        <dbReference type="Proteomes" id="UP001055879"/>
    </source>
</evidence>
<gene>
    <name evidence="1" type="ORF">L6452_30171</name>
</gene>
<accession>A0ACB8ZIE3</accession>
<name>A0ACB8ZIE3_ARCLA</name>
<protein>
    <submittedName>
        <fullName evidence="1">Uncharacterized protein</fullName>
    </submittedName>
</protein>
<keyword evidence="2" id="KW-1185">Reference proteome</keyword>
<comment type="caution">
    <text evidence="1">The sequence shown here is derived from an EMBL/GenBank/DDBJ whole genome shotgun (WGS) entry which is preliminary data.</text>
</comment>
<dbReference type="EMBL" id="CM042056">
    <property type="protein sequence ID" value="KAI3697276.1"/>
    <property type="molecule type" value="Genomic_DNA"/>
</dbReference>